<keyword evidence="2" id="KW-0819">tRNA processing</keyword>
<dbReference type="Pfam" id="PF12368">
    <property type="entry name" value="Rhodanese_C"/>
    <property type="match status" value="1"/>
</dbReference>
<reference evidence="4 5" key="1">
    <citation type="submission" date="2016-09" db="EMBL/GenBank/DDBJ databases">
        <title>Vagococcus teuberi sp. nov., isolated from the Malian artisanal sour milk fene.</title>
        <authorList>
            <person name="Wullschleger S."/>
            <person name="Seifert C."/>
            <person name="Baumgartner S."/>
            <person name="Lacroix C."/>
            <person name="Bonfoh B."/>
            <person name="Stevens M.J."/>
            <person name="Meile L."/>
        </authorList>
    </citation>
    <scope>NUCLEOTIDE SEQUENCE [LARGE SCALE GENOMIC DNA]</scope>
    <source>
        <strain evidence="4 5">DSM 21459</strain>
    </source>
</reference>
<organism evidence="4 5">
    <name type="scientific">Vagococcus teuberi</name>
    <dbReference type="NCBI Taxonomy" id="519472"/>
    <lineage>
        <taxon>Bacteria</taxon>
        <taxon>Bacillati</taxon>
        <taxon>Bacillota</taxon>
        <taxon>Bacilli</taxon>
        <taxon>Lactobacillales</taxon>
        <taxon>Enterococcaceae</taxon>
        <taxon>Vagococcus</taxon>
    </lineage>
</organism>
<evidence type="ECO:0000256" key="2">
    <source>
        <dbReference type="HAMAP-Rule" id="MF_00469"/>
    </source>
</evidence>
<evidence type="ECO:0000313" key="5">
    <source>
        <dbReference type="Proteomes" id="UP000191200"/>
    </source>
</evidence>
<dbReference type="PANTHER" id="PTHR43268:SF3">
    <property type="entry name" value="RHODANESE-LIKE DOMAIN-CONTAINING PROTEIN 7-RELATED"/>
    <property type="match status" value="1"/>
</dbReference>
<dbReference type="EMBL" id="CP017267">
    <property type="protein sequence ID" value="APB31935.1"/>
    <property type="molecule type" value="Genomic_DNA"/>
</dbReference>
<dbReference type="STRING" id="519472.BHY08_09000"/>
<dbReference type="EC" id="1.14.-.-" evidence="2"/>
<dbReference type="InterPro" id="IPR020936">
    <property type="entry name" value="TrhO"/>
</dbReference>
<dbReference type="SUPFAM" id="SSF52821">
    <property type="entry name" value="Rhodanese/Cell cycle control phosphatase"/>
    <property type="match status" value="1"/>
</dbReference>
<dbReference type="InterPro" id="IPR036873">
    <property type="entry name" value="Rhodanese-like_dom_sf"/>
</dbReference>
<keyword evidence="1 2" id="KW-0560">Oxidoreductase</keyword>
<dbReference type="Pfam" id="PF00581">
    <property type="entry name" value="Rhodanese"/>
    <property type="match status" value="1"/>
</dbReference>
<dbReference type="Proteomes" id="UP000191200">
    <property type="component" value="Chromosome"/>
</dbReference>
<dbReference type="KEGG" id="vte:BHY08_09000"/>
<dbReference type="InterPro" id="IPR001763">
    <property type="entry name" value="Rhodanese-like_dom"/>
</dbReference>
<dbReference type="AlphaFoldDB" id="A0A1J0A7P7"/>
<evidence type="ECO:0000259" key="3">
    <source>
        <dbReference type="PROSITE" id="PS50206"/>
    </source>
</evidence>
<gene>
    <name evidence="2" type="primary">trhO</name>
    <name evidence="4" type="ORF">BHY08_09000</name>
</gene>
<dbReference type="GO" id="GO:0016705">
    <property type="term" value="F:oxidoreductase activity, acting on paired donors, with incorporation or reduction of molecular oxygen"/>
    <property type="evidence" value="ECO:0007669"/>
    <property type="project" value="UniProtKB-UniRule"/>
</dbReference>
<comment type="similarity">
    <text evidence="2">Belongs to the TrhO family.</text>
</comment>
<dbReference type="GO" id="GO:0006400">
    <property type="term" value="P:tRNA modification"/>
    <property type="evidence" value="ECO:0007669"/>
    <property type="project" value="UniProtKB-UniRule"/>
</dbReference>
<dbReference type="CDD" id="cd01518">
    <property type="entry name" value="RHOD_YceA"/>
    <property type="match status" value="1"/>
</dbReference>
<dbReference type="Gene3D" id="3.30.70.100">
    <property type="match status" value="1"/>
</dbReference>
<evidence type="ECO:0000256" key="1">
    <source>
        <dbReference type="ARBA" id="ARBA00023002"/>
    </source>
</evidence>
<keyword evidence="5" id="KW-1185">Reference proteome</keyword>
<protein>
    <recommendedName>
        <fullName evidence="2">tRNA uridine(34) hydroxylase</fullName>
        <ecNumber evidence="2">1.14.-.-</ecNumber>
    </recommendedName>
    <alternativeName>
        <fullName evidence="2">tRNA hydroxylation protein O</fullName>
    </alternativeName>
</protein>
<dbReference type="SMART" id="SM00450">
    <property type="entry name" value="RHOD"/>
    <property type="match status" value="1"/>
</dbReference>
<dbReference type="NCBIfam" id="NF001135">
    <property type="entry name" value="PRK00142.1-3"/>
    <property type="match status" value="1"/>
</dbReference>
<dbReference type="HAMAP" id="MF_00469">
    <property type="entry name" value="TrhO"/>
    <property type="match status" value="1"/>
</dbReference>
<sequence length="334" mass="39034">MIQTLGGITVSKYQVLLYYLYVPIEDPEEFAKEHLELCKSFNLKGRVLVAKEGINGTLSGLTENTQRYMDYMHADERFKDIFFKIDPADEQAFKKMFVRPRPELVSLKLEDDINPLELTGNYLSPQEFKEAILDEDTIVIDARNDYEYDLGHFRGAVRPDIRTFRELPQWIRDNKEKFMDKRVVTYCTGGIRCEKFSGWLVREGFNDVGQLHGGIATYGRDPEVQGELWDGKMYVFDERISVPINHVDPVIVGVDWFDGTPCERYVNCGNPECNRQILCSEENEAKYVRGCSHDCRIHERNRYITENDITPEEWIKRIHDLGEEFDVERMETVQ</sequence>
<name>A0A1J0A7P7_9ENTE</name>
<dbReference type="Gene3D" id="3.40.250.10">
    <property type="entry name" value="Rhodanese-like domain"/>
    <property type="match status" value="1"/>
</dbReference>
<comment type="catalytic activity">
    <reaction evidence="2">
        <text>uridine(34) in tRNA + AH2 + O2 = 5-hydroxyuridine(34) in tRNA + A + H2O</text>
        <dbReference type="Rhea" id="RHEA:64224"/>
        <dbReference type="Rhea" id="RHEA-COMP:11727"/>
        <dbReference type="Rhea" id="RHEA-COMP:13381"/>
        <dbReference type="ChEBI" id="CHEBI:13193"/>
        <dbReference type="ChEBI" id="CHEBI:15377"/>
        <dbReference type="ChEBI" id="CHEBI:15379"/>
        <dbReference type="ChEBI" id="CHEBI:17499"/>
        <dbReference type="ChEBI" id="CHEBI:65315"/>
        <dbReference type="ChEBI" id="CHEBI:136877"/>
    </reaction>
</comment>
<dbReference type="PROSITE" id="PS50206">
    <property type="entry name" value="RHODANESE_3"/>
    <property type="match status" value="1"/>
</dbReference>
<dbReference type="InterPro" id="IPR022111">
    <property type="entry name" value="Rhodanese_C"/>
</dbReference>
<dbReference type="Pfam" id="PF17773">
    <property type="entry name" value="UPF0176_N"/>
    <property type="match status" value="1"/>
</dbReference>
<proteinExistence type="inferred from homology"/>
<feature type="domain" description="Rhodanese" evidence="3">
    <location>
        <begin position="133"/>
        <end position="227"/>
    </location>
</feature>
<accession>A0A1J0A7P7</accession>
<dbReference type="InterPro" id="IPR040503">
    <property type="entry name" value="TRHO_N"/>
</dbReference>
<evidence type="ECO:0000313" key="4">
    <source>
        <dbReference type="EMBL" id="APB31935.1"/>
    </source>
</evidence>
<comment type="function">
    <text evidence="2">Catalyzes oxygen-dependent 5-hydroxyuridine (ho5U) modification at position 34 in tRNAs.</text>
</comment>
<dbReference type="PANTHER" id="PTHR43268">
    <property type="entry name" value="THIOSULFATE SULFURTRANSFERASE/RHODANESE-LIKE DOMAIN-CONTAINING PROTEIN 2"/>
    <property type="match status" value="1"/>
</dbReference>